<proteinExistence type="predicted"/>
<dbReference type="EMBL" id="JXJW01000017">
    <property type="protein sequence ID" value="PCS05404.1"/>
    <property type="molecule type" value="Genomic_DNA"/>
</dbReference>
<dbReference type="AlphaFoldDB" id="A0A2A5RW33"/>
<accession>A0A2A5RW33</accession>
<reference evidence="1 2" key="1">
    <citation type="submission" date="2014-12" db="EMBL/GenBank/DDBJ databases">
        <title>Draft genome sequences of 10 type strains of Lactococcus.</title>
        <authorList>
            <person name="Sun Z."/>
            <person name="Zhong Z."/>
            <person name="Liu W."/>
            <person name="Zhang W."/>
            <person name="Zhang H."/>
        </authorList>
    </citation>
    <scope>NUCLEOTIDE SEQUENCE [LARGE SCALE GENOMIC DNA]</scope>
    <source>
        <strain evidence="1 2">DSM 6634</strain>
    </source>
</reference>
<protein>
    <submittedName>
        <fullName evidence="1">Uncharacterized protein</fullName>
    </submittedName>
</protein>
<gene>
    <name evidence="1" type="ORF">RU86_GL000783</name>
</gene>
<evidence type="ECO:0000313" key="1">
    <source>
        <dbReference type="EMBL" id="PCS05404.1"/>
    </source>
</evidence>
<name>A0A2A5RW33_9LACT</name>
<dbReference type="Proteomes" id="UP000218282">
    <property type="component" value="Unassembled WGS sequence"/>
</dbReference>
<sequence length="38" mass="4325">MTARAYFAKMKVKQEEVCKVGIVAENVRLLKMTSIPLQ</sequence>
<evidence type="ECO:0000313" key="2">
    <source>
        <dbReference type="Proteomes" id="UP000218282"/>
    </source>
</evidence>
<comment type="caution">
    <text evidence="1">The sequence shown here is derived from an EMBL/GenBank/DDBJ whole genome shotgun (WGS) entry which is preliminary data.</text>
</comment>
<keyword evidence="2" id="KW-1185">Reference proteome</keyword>
<organism evidence="1 2">
    <name type="scientific">Pseudolactococcus piscium</name>
    <dbReference type="NCBI Taxonomy" id="1364"/>
    <lineage>
        <taxon>Bacteria</taxon>
        <taxon>Bacillati</taxon>
        <taxon>Bacillota</taxon>
        <taxon>Bacilli</taxon>
        <taxon>Lactobacillales</taxon>
        <taxon>Streptococcaceae</taxon>
        <taxon>Pseudolactococcus</taxon>
    </lineage>
</organism>